<keyword evidence="4 6" id="KW-0067">ATP-binding</keyword>
<reference evidence="6 7" key="1">
    <citation type="submission" date="2018-04" db="EMBL/GenBank/DDBJ databases">
        <title>Genomic Encyclopedia of Archaeal and Bacterial Type Strains, Phase II (KMG-II): from individual species to whole genera.</title>
        <authorList>
            <person name="Goeker M."/>
        </authorList>
    </citation>
    <scope>NUCLEOTIDE SEQUENCE [LARGE SCALE GENOMIC DNA]</scope>
    <source>
        <strain evidence="6 7">DSM 18064</strain>
    </source>
</reference>
<dbReference type="GO" id="GO:0016887">
    <property type="term" value="F:ATP hydrolysis activity"/>
    <property type="evidence" value="ECO:0007669"/>
    <property type="project" value="InterPro"/>
</dbReference>
<dbReference type="PROSITE" id="PS00211">
    <property type="entry name" value="ABC_TRANSPORTER_1"/>
    <property type="match status" value="1"/>
</dbReference>
<comment type="similarity">
    <text evidence="1">Belongs to the ABC transporter superfamily.</text>
</comment>
<dbReference type="Gene3D" id="3.40.50.300">
    <property type="entry name" value="P-loop containing nucleotide triphosphate hydrolases"/>
    <property type="match status" value="1"/>
</dbReference>
<proteinExistence type="inferred from homology"/>
<name>A0A2T5BS16_9RHOB</name>
<evidence type="ECO:0000256" key="3">
    <source>
        <dbReference type="ARBA" id="ARBA00022741"/>
    </source>
</evidence>
<evidence type="ECO:0000256" key="4">
    <source>
        <dbReference type="ARBA" id="ARBA00022840"/>
    </source>
</evidence>
<accession>A0A2T5BS16</accession>
<dbReference type="GO" id="GO:0043190">
    <property type="term" value="C:ATP-binding cassette (ABC) transporter complex"/>
    <property type="evidence" value="ECO:0007669"/>
    <property type="project" value="TreeGrafter"/>
</dbReference>
<dbReference type="PANTHER" id="PTHR43553:SF24">
    <property type="entry name" value="ENERGY-COUPLING FACTOR TRANSPORTER ATP-BINDING PROTEIN ECFA1"/>
    <property type="match status" value="1"/>
</dbReference>
<dbReference type="InterPro" id="IPR050095">
    <property type="entry name" value="ECF_ABC_transporter_ATP-bd"/>
</dbReference>
<dbReference type="EMBL" id="QAAA01000008">
    <property type="protein sequence ID" value="PTN02088.1"/>
    <property type="molecule type" value="Genomic_DNA"/>
</dbReference>
<organism evidence="6 7">
    <name type="scientific">Rhodovulum imhoffii</name>
    <dbReference type="NCBI Taxonomy" id="365340"/>
    <lineage>
        <taxon>Bacteria</taxon>
        <taxon>Pseudomonadati</taxon>
        <taxon>Pseudomonadota</taxon>
        <taxon>Alphaproteobacteria</taxon>
        <taxon>Rhodobacterales</taxon>
        <taxon>Paracoccaceae</taxon>
        <taxon>Rhodovulum</taxon>
    </lineage>
</organism>
<dbReference type="InterPro" id="IPR027417">
    <property type="entry name" value="P-loop_NTPase"/>
</dbReference>
<protein>
    <submittedName>
        <fullName evidence="6">Biotin transport system ATP-binding protein</fullName>
    </submittedName>
</protein>
<keyword evidence="3" id="KW-0547">Nucleotide-binding</keyword>
<feature type="domain" description="ABC transporter" evidence="5">
    <location>
        <begin position="10"/>
        <end position="230"/>
    </location>
</feature>
<keyword evidence="2" id="KW-0813">Transport</keyword>
<dbReference type="AlphaFoldDB" id="A0A2T5BS16"/>
<sequence length="230" mass="25360">MMPAPKPAVITFRDVVVEKNGTPILAGLTLRLSERRIGVIGRNGSGKSTFARLFNGIETPSSGEVGIDGKTGRKDLRRHVGFVFQNPDNQIVYPIVSEDLAFGLKNLKLTQQETAARIDTVLTRFGLAHLRDRFTHQLSGGEKQMIALAGVLVMQPRVIVFDEPTTLLDLCNKRRFMAALQELEQQIVVVSHDLDLLQGFDRVLHFENGTLCEDGPPAPVIAAYVARSQC</sequence>
<dbReference type="GO" id="GO:0042626">
    <property type="term" value="F:ATPase-coupled transmembrane transporter activity"/>
    <property type="evidence" value="ECO:0007669"/>
    <property type="project" value="TreeGrafter"/>
</dbReference>
<evidence type="ECO:0000256" key="2">
    <source>
        <dbReference type="ARBA" id="ARBA00022448"/>
    </source>
</evidence>
<dbReference type="Pfam" id="PF00005">
    <property type="entry name" value="ABC_tran"/>
    <property type="match status" value="1"/>
</dbReference>
<dbReference type="Proteomes" id="UP000243859">
    <property type="component" value="Unassembled WGS sequence"/>
</dbReference>
<dbReference type="PANTHER" id="PTHR43553">
    <property type="entry name" value="HEAVY METAL TRANSPORTER"/>
    <property type="match status" value="1"/>
</dbReference>
<evidence type="ECO:0000259" key="5">
    <source>
        <dbReference type="PROSITE" id="PS50893"/>
    </source>
</evidence>
<keyword evidence="7" id="KW-1185">Reference proteome</keyword>
<dbReference type="InterPro" id="IPR015856">
    <property type="entry name" value="ABC_transpr_CbiO/EcfA_su"/>
</dbReference>
<dbReference type="InterPro" id="IPR017871">
    <property type="entry name" value="ABC_transporter-like_CS"/>
</dbReference>
<evidence type="ECO:0000313" key="7">
    <source>
        <dbReference type="Proteomes" id="UP000243859"/>
    </source>
</evidence>
<dbReference type="CDD" id="cd03225">
    <property type="entry name" value="ABC_cobalt_CbiO_domain1"/>
    <property type="match status" value="1"/>
</dbReference>
<dbReference type="SMART" id="SM00382">
    <property type="entry name" value="AAA"/>
    <property type="match status" value="1"/>
</dbReference>
<dbReference type="InterPro" id="IPR003593">
    <property type="entry name" value="AAA+_ATPase"/>
</dbReference>
<dbReference type="InterPro" id="IPR003439">
    <property type="entry name" value="ABC_transporter-like_ATP-bd"/>
</dbReference>
<gene>
    <name evidence="6" type="ORF">C8N32_10838</name>
</gene>
<dbReference type="SUPFAM" id="SSF52540">
    <property type="entry name" value="P-loop containing nucleoside triphosphate hydrolases"/>
    <property type="match status" value="1"/>
</dbReference>
<evidence type="ECO:0000313" key="6">
    <source>
        <dbReference type="EMBL" id="PTN02088.1"/>
    </source>
</evidence>
<dbReference type="OrthoDB" id="9782163at2"/>
<evidence type="ECO:0000256" key="1">
    <source>
        <dbReference type="ARBA" id="ARBA00005417"/>
    </source>
</evidence>
<dbReference type="PROSITE" id="PS50893">
    <property type="entry name" value="ABC_TRANSPORTER_2"/>
    <property type="match status" value="1"/>
</dbReference>
<comment type="caution">
    <text evidence="6">The sequence shown here is derived from an EMBL/GenBank/DDBJ whole genome shotgun (WGS) entry which is preliminary data.</text>
</comment>
<dbReference type="GO" id="GO:0005524">
    <property type="term" value="F:ATP binding"/>
    <property type="evidence" value="ECO:0007669"/>
    <property type="project" value="UniProtKB-KW"/>
</dbReference>